<evidence type="ECO:0000256" key="8">
    <source>
        <dbReference type="ARBA" id="ARBA00023034"/>
    </source>
</evidence>
<protein>
    <submittedName>
        <fullName evidence="11">Uncharacterized protein</fullName>
    </submittedName>
</protein>
<dbReference type="InterPro" id="IPR038578">
    <property type="entry name" value="GT29-like_sf"/>
</dbReference>
<evidence type="ECO:0000256" key="5">
    <source>
        <dbReference type="ARBA" id="ARBA00022692"/>
    </source>
</evidence>
<sequence length="253" mass="28436">MAPRTRMTGPVRVFKENVAAKMSNLGIGRGVHGRSMRQSSEEETHTLDAAPCEASPDSPLFRGVCIVGNGRSVLSQSAGPAIDNFATVLRFNDFQIAGFEKHVGSKTSVWVLSDWTIIKLLNKYPARTLPVLCAIPYRFMGKPYYATRRAEVEAQLTPSQRKRVTFISMETAQDLIEGRNFGDRWPSSGLLTIMHVLAAHEQDRIHVHGFDFFKKIDGKIHYMEDSHTANHHAAEEERICLELVQQGRVKFLL</sequence>
<evidence type="ECO:0000256" key="1">
    <source>
        <dbReference type="ARBA" id="ARBA00004323"/>
    </source>
</evidence>
<evidence type="ECO:0000256" key="9">
    <source>
        <dbReference type="ARBA" id="ARBA00023136"/>
    </source>
</evidence>
<dbReference type="PANTHER" id="PTHR13713">
    <property type="entry name" value="SIALYLTRANSFERASE"/>
    <property type="match status" value="1"/>
</dbReference>
<dbReference type="PANTHER" id="PTHR13713:SF92">
    <property type="entry name" value="CMP-N-ACETYLNEURAMINATE-BETA-1,4-GALACTOSIDE ALPHA-2,3-SIALYLTRANSFERASE-LIKE ISOFORM X1"/>
    <property type="match status" value="1"/>
</dbReference>
<proteinExistence type="inferred from homology"/>
<accession>A0AB34JVY3</accession>
<comment type="similarity">
    <text evidence="2">Belongs to the glycosyltransferase 29 family.</text>
</comment>
<keyword evidence="3" id="KW-0328">Glycosyltransferase</keyword>
<keyword evidence="8" id="KW-0333">Golgi apparatus</keyword>
<gene>
    <name evidence="11" type="ORF">AB1Y20_020886</name>
</gene>
<dbReference type="GO" id="GO:0008373">
    <property type="term" value="F:sialyltransferase activity"/>
    <property type="evidence" value="ECO:0007669"/>
    <property type="project" value="InterPro"/>
</dbReference>
<dbReference type="Gene3D" id="3.90.1480.20">
    <property type="entry name" value="Glycosyl transferase family 29"/>
    <property type="match status" value="1"/>
</dbReference>
<reference evidence="11 12" key="1">
    <citation type="journal article" date="2024" name="Science">
        <title>Giant polyketide synthase enzymes in the biosynthesis of giant marine polyether toxins.</title>
        <authorList>
            <person name="Fallon T.R."/>
            <person name="Shende V.V."/>
            <person name="Wierzbicki I.H."/>
            <person name="Pendleton A.L."/>
            <person name="Watervoot N.F."/>
            <person name="Auber R.P."/>
            <person name="Gonzalez D.J."/>
            <person name="Wisecaver J.H."/>
            <person name="Moore B.S."/>
        </authorList>
    </citation>
    <scope>NUCLEOTIDE SEQUENCE [LARGE SCALE GENOMIC DNA]</scope>
    <source>
        <strain evidence="11 12">12B1</strain>
    </source>
</reference>
<dbReference type="EMBL" id="JBGBPQ010000004">
    <property type="protein sequence ID" value="KAL1526065.1"/>
    <property type="molecule type" value="Genomic_DNA"/>
</dbReference>
<keyword evidence="12" id="KW-1185">Reference proteome</keyword>
<dbReference type="Proteomes" id="UP001515480">
    <property type="component" value="Unassembled WGS sequence"/>
</dbReference>
<evidence type="ECO:0000256" key="6">
    <source>
        <dbReference type="ARBA" id="ARBA00022968"/>
    </source>
</evidence>
<keyword evidence="4" id="KW-0808">Transferase</keyword>
<dbReference type="InterPro" id="IPR001675">
    <property type="entry name" value="Glyco_trans_29"/>
</dbReference>
<keyword evidence="7" id="KW-1133">Transmembrane helix</keyword>
<keyword evidence="6" id="KW-0735">Signal-anchor</keyword>
<evidence type="ECO:0000256" key="7">
    <source>
        <dbReference type="ARBA" id="ARBA00022989"/>
    </source>
</evidence>
<comment type="caution">
    <text evidence="11">The sequence shown here is derived from an EMBL/GenBank/DDBJ whole genome shotgun (WGS) entry which is preliminary data.</text>
</comment>
<evidence type="ECO:0000313" key="11">
    <source>
        <dbReference type="EMBL" id="KAL1526065.1"/>
    </source>
</evidence>
<keyword evidence="10" id="KW-0325">Glycoprotein</keyword>
<keyword evidence="5" id="KW-0812">Transmembrane</keyword>
<evidence type="ECO:0000256" key="2">
    <source>
        <dbReference type="ARBA" id="ARBA00006003"/>
    </source>
</evidence>
<evidence type="ECO:0000256" key="4">
    <source>
        <dbReference type="ARBA" id="ARBA00022679"/>
    </source>
</evidence>
<dbReference type="Pfam" id="PF00777">
    <property type="entry name" value="Glyco_transf_29"/>
    <property type="match status" value="1"/>
</dbReference>
<dbReference type="InterPro" id="IPR051142">
    <property type="entry name" value="Glycosyltransferase_29"/>
</dbReference>
<evidence type="ECO:0000256" key="3">
    <source>
        <dbReference type="ARBA" id="ARBA00022676"/>
    </source>
</evidence>
<comment type="subcellular location">
    <subcellularLocation>
        <location evidence="1">Golgi apparatus membrane</location>
        <topology evidence="1">Single-pass type II membrane protein</topology>
    </subcellularLocation>
</comment>
<dbReference type="GO" id="GO:0000139">
    <property type="term" value="C:Golgi membrane"/>
    <property type="evidence" value="ECO:0007669"/>
    <property type="project" value="UniProtKB-SubCell"/>
</dbReference>
<name>A0AB34JVY3_PRYPA</name>
<keyword evidence="9" id="KW-0472">Membrane</keyword>
<organism evidence="11 12">
    <name type="scientific">Prymnesium parvum</name>
    <name type="common">Toxic golden alga</name>
    <dbReference type="NCBI Taxonomy" id="97485"/>
    <lineage>
        <taxon>Eukaryota</taxon>
        <taxon>Haptista</taxon>
        <taxon>Haptophyta</taxon>
        <taxon>Prymnesiophyceae</taxon>
        <taxon>Prymnesiales</taxon>
        <taxon>Prymnesiaceae</taxon>
        <taxon>Prymnesium</taxon>
    </lineage>
</organism>
<evidence type="ECO:0000256" key="10">
    <source>
        <dbReference type="ARBA" id="ARBA00023180"/>
    </source>
</evidence>
<evidence type="ECO:0000313" key="12">
    <source>
        <dbReference type="Proteomes" id="UP001515480"/>
    </source>
</evidence>
<dbReference type="AlphaFoldDB" id="A0AB34JVY3"/>